<protein>
    <recommendedName>
        <fullName evidence="4">DUF4149 domain-containing protein</fullName>
    </recommendedName>
</protein>
<evidence type="ECO:0008006" key="4">
    <source>
        <dbReference type="Google" id="ProtNLM"/>
    </source>
</evidence>
<evidence type="ECO:0000313" key="3">
    <source>
        <dbReference type="Proteomes" id="UP001606300"/>
    </source>
</evidence>
<reference evidence="2 3" key="1">
    <citation type="submission" date="2024-09" db="EMBL/GenBank/DDBJ databases">
        <title>Novel species of the genus Pelomonas and Roseateles isolated from streams.</title>
        <authorList>
            <person name="Lu H."/>
        </authorList>
    </citation>
    <scope>NUCLEOTIDE SEQUENCE [LARGE SCALE GENOMIC DNA]</scope>
    <source>
        <strain evidence="2 3">DC23W</strain>
    </source>
</reference>
<gene>
    <name evidence="2" type="ORF">ACG02S_12675</name>
</gene>
<dbReference type="Proteomes" id="UP001606300">
    <property type="component" value="Unassembled WGS sequence"/>
</dbReference>
<name>A0ABW7EQ23_9BURK</name>
<proteinExistence type="predicted"/>
<evidence type="ECO:0000313" key="2">
    <source>
        <dbReference type="EMBL" id="MFG6414753.1"/>
    </source>
</evidence>
<keyword evidence="1" id="KW-0472">Membrane</keyword>
<keyword evidence="1" id="KW-1133">Transmembrane helix</keyword>
<keyword evidence="1" id="KW-0812">Transmembrane</keyword>
<accession>A0ABW7EQ23</accession>
<feature type="transmembrane region" description="Helical" evidence="1">
    <location>
        <begin position="83"/>
        <end position="102"/>
    </location>
</feature>
<organism evidence="2 3">
    <name type="scientific">Pelomonas dachongensis</name>
    <dbReference type="NCBI Taxonomy" id="3299029"/>
    <lineage>
        <taxon>Bacteria</taxon>
        <taxon>Pseudomonadati</taxon>
        <taxon>Pseudomonadota</taxon>
        <taxon>Betaproteobacteria</taxon>
        <taxon>Burkholderiales</taxon>
        <taxon>Sphaerotilaceae</taxon>
        <taxon>Roseateles</taxon>
    </lineage>
</organism>
<feature type="transmembrane region" description="Helical" evidence="1">
    <location>
        <begin position="48"/>
        <end position="71"/>
    </location>
</feature>
<keyword evidence="3" id="KW-1185">Reference proteome</keyword>
<dbReference type="RefSeq" id="WP_394470825.1">
    <property type="nucleotide sequence ID" value="NZ_JBIGHY010000004.1"/>
</dbReference>
<comment type="caution">
    <text evidence="2">The sequence shown here is derived from an EMBL/GenBank/DDBJ whole genome shotgun (WGS) entry which is preliminary data.</text>
</comment>
<evidence type="ECO:0000256" key="1">
    <source>
        <dbReference type="SAM" id="Phobius"/>
    </source>
</evidence>
<dbReference type="EMBL" id="JBIGHY010000004">
    <property type="protein sequence ID" value="MFG6414753.1"/>
    <property type="molecule type" value="Genomic_DNA"/>
</dbReference>
<sequence>MSELNFCVTLFIAVLGPVLAIGYLQPILLVVLDSLCVEPLPGKVGAHFWVRSAYVLAIAGTLVLALTFGAVHGSLLDAVHRALWLAAAGSFVSIAFITQRVWAPVRARLSATSATRAAPAASAPPRAPVATVAAADRWV</sequence>